<proteinExistence type="predicted"/>
<evidence type="ECO:0000313" key="2">
    <source>
        <dbReference type="Proteomes" id="UP000094444"/>
    </source>
</evidence>
<keyword evidence="2" id="KW-1185">Reference proteome</keyword>
<dbReference type="AlphaFoldDB" id="A0A2P5I3N3"/>
<dbReference type="InParanoid" id="A0A2P5I3N3"/>
<protein>
    <submittedName>
        <fullName evidence="1">Alfa-L-rhamnosidase</fullName>
    </submittedName>
</protein>
<comment type="caution">
    <text evidence="1">The sequence shown here is derived from an EMBL/GenBank/DDBJ whole genome shotgun (WGS) entry which is preliminary data.</text>
</comment>
<organism evidence="1 2">
    <name type="scientific">Diaporthe helianthi</name>
    <dbReference type="NCBI Taxonomy" id="158607"/>
    <lineage>
        <taxon>Eukaryota</taxon>
        <taxon>Fungi</taxon>
        <taxon>Dikarya</taxon>
        <taxon>Ascomycota</taxon>
        <taxon>Pezizomycotina</taxon>
        <taxon>Sordariomycetes</taxon>
        <taxon>Sordariomycetidae</taxon>
        <taxon>Diaporthales</taxon>
        <taxon>Diaporthaceae</taxon>
        <taxon>Diaporthe</taxon>
    </lineage>
</organism>
<dbReference type="Proteomes" id="UP000094444">
    <property type="component" value="Unassembled WGS sequence"/>
</dbReference>
<reference evidence="1" key="1">
    <citation type="submission" date="2017-09" db="EMBL/GenBank/DDBJ databases">
        <title>Polyketide synthases of a Diaporthe helianthi virulent isolate.</title>
        <authorList>
            <person name="Baroncelli R."/>
        </authorList>
    </citation>
    <scope>NUCLEOTIDE SEQUENCE [LARGE SCALE GENOMIC DNA]</scope>
    <source>
        <strain evidence="1">7/96</strain>
    </source>
</reference>
<dbReference type="STRING" id="158607.A0A2P5I3N3"/>
<accession>A0A2P5I3N3</accession>
<dbReference type="EMBL" id="MAVT02000298">
    <property type="protein sequence ID" value="POS77123.1"/>
    <property type="molecule type" value="Genomic_DNA"/>
</dbReference>
<gene>
    <name evidence="1" type="ORF">DHEL01_v204482</name>
</gene>
<sequence>MARLLGNPDIAITNVNQAAKLTKTFRAEYVTKTGRLACVRQAGRVRAHIALQAIRRAAHPHCEVGAGLDGWMVSWEAFKVTTGFAGTPATLQVLVDIP</sequence>
<name>A0A2P5I3N3_DIAHE</name>
<evidence type="ECO:0000313" key="1">
    <source>
        <dbReference type="EMBL" id="POS77123.1"/>
    </source>
</evidence>